<dbReference type="Pfam" id="PF16862">
    <property type="entry name" value="Glyco_hydro_79C"/>
    <property type="match status" value="1"/>
</dbReference>
<feature type="domain" description="Beta-glucuronidase C-terminal" evidence="1">
    <location>
        <begin position="427"/>
        <end position="530"/>
    </location>
</feature>
<sequence length="560" mass="61330">MNDPSLQSQFISIPALRRMSSARFLFKSLIIGFSWLFALRTSHALDVPLHLIPPTTGNVVYGNFLGISFEFSFLGEYFGFDVGSTPQPFLNYLENYNELLPDIPLRLRIGGNSVDSSIFDESQTRFSIPSNSSSTNADDQPVSYGPLVFKVMDAVAERLGGVDYLFGLSLLDPTNPTIPELVETARSTLGDKVDAYVLGNEPDIYSSHGKRPKLANYTVNDYIGDYNEVLNRIRQSPISNVTLSNIAGPSICCSWDLATLLQQGWLDDFKQQLKYISLQHYPKNHCGLPGATHPTLSYYVNHTNVVALAKWNLHGINIANQAGKPVIMSEFSSVSCGGYPTVSDTFGAALWSVDYAMQMSVVGYSAVHLHTRERNISYNLFDYPGDGENGWTTRPVYYSYFPVLQGLQNPSGSRVVDLGLNSSSAAGYGIYDKETSELYRLILINFQDGNGTVPFVIPALSSPRAGGGKNATVKFLTAPSLHEGSDISWSGMTWKGVVDGNPVASGRDLDLTQVDVSASYTLEIPSPGLAVVIFEDPLECDELDVEEHVNDLLARSQDVG</sequence>
<evidence type="ECO:0000313" key="2">
    <source>
        <dbReference type="EMBL" id="KAF9784928.1"/>
    </source>
</evidence>
<evidence type="ECO:0000313" key="3">
    <source>
        <dbReference type="Proteomes" id="UP000736335"/>
    </source>
</evidence>
<dbReference type="GO" id="GO:0016787">
    <property type="term" value="F:hydrolase activity"/>
    <property type="evidence" value="ECO:0007669"/>
    <property type="project" value="UniProtKB-KW"/>
</dbReference>
<dbReference type="PANTHER" id="PTHR36183:SF2">
    <property type="entry name" value="BETA-GLUCURONIDASE C-TERMINAL DOMAIN-CONTAINING PROTEIN"/>
    <property type="match status" value="1"/>
</dbReference>
<dbReference type="Gene3D" id="3.20.20.80">
    <property type="entry name" value="Glycosidases"/>
    <property type="match status" value="1"/>
</dbReference>
<dbReference type="SUPFAM" id="SSF51445">
    <property type="entry name" value="(Trans)glycosidases"/>
    <property type="match status" value="1"/>
</dbReference>
<dbReference type="AlphaFoldDB" id="A0A9P6HFL2"/>
<dbReference type="InterPro" id="IPR031728">
    <property type="entry name" value="GlcAase_C"/>
</dbReference>
<reference evidence="2" key="1">
    <citation type="journal article" date="2020" name="Nat. Commun.">
        <title>Large-scale genome sequencing of mycorrhizal fungi provides insights into the early evolution of symbiotic traits.</title>
        <authorList>
            <person name="Miyauchi S."/>
            <person name="Kiss E."/>
            <person name="Kuo A."/>
            <person name="Drula E."/>
            <person name="Kohler A."/>
            <person name="Sanchez-Garcia M."/>
            <person name="Morin E."/>
            <person name="Andreopoulos B."/>
            <person name="Barry K.W."/>
            <person name="Bonito G."/>
            <person name="Buee M."/>
            <person name="Carver A."/>
            <person name="Chen C."/>
            <person name="Cichocki N."/>
            <person name="Clum A."/>
            <person name="Culley D."/>
            <person name="Crous P.W."/>
            <person name="Fauchery L."/>
            <person name="Girlanda M."/>
            <person name="Hayes R.D."/>
            <person name="Keri Z."/>
            <person name="LaButti K."/>
            <person name="Lipzen A."/>
            <person name="Lombard V."/>
            <person name="Magnuson J."/>
            <person name="Maillard F."/>
            <person name="Murat C."/>
            <person name="Nolan M."/>
            <person name="Ohm R.A."/>
            <person name="Pangilinan J."/>
            <person name="Pereira M.F."/>
            <person name="Perotto S."/>
            <person name="Peter M."/>
            <person name="Pfister S."/>
            <person name="Riley R."/>
            <person name="Sitrit Y."/>
            <person name="Stielow J.B."/>
            <person name="Szollosi G."/>
            <person name="Zifcakova L."/>
            <person name="Stursova M."/>
            <person name="Spatafora J.W."/>
            <person name="Tedersoo L."/>
            <person name="Vaario L.M."/>
            <person name="Yamada A."/>
            <person name="Yan M."/>
            <person name="Wang P."/>
            <person name="Xu J."/>
            <person name="Bruns T."/>
            <person name="Baldrian P."/>
            <person name="Vilgalys R."/>
            <person name="Dunand C."/>
            <person name="Henrissat B."/>
            <person name="Grigoriev I.V."/>
            <person name="Hibbett D."/>
            <person name="Nagy L.G."/>
            <person name="Martin F.M."/>
        </authorList>
    </citation>
    <scope>NUCLEOTIDE SEQUENCE</scope>
    <source>
        <strain evidence="2">UH-Tt-Lm1</strain>
    </source>
</reference>
<accession>A0A9P6HFL2</accession>
<organism evidence="2 3">
    <name type="scientific">Thelephora terrestris</name>
    <dbReference type="NCBI Taxonomy" id="56493"/>
    <lineage>
        <taxon>Eukaryota</taxon>
        <taxon>Fungi</taxon>
        <taxon>Dikarya</taxon>
        <taxon>Basidiomycota</taxon>
        <taxon>Agaricomycotina</taxon>
        <taxon>Agaricomycetes</taxon>
        <taxon>Thelephorales</taxon>
        <taxon>Thelephoraceae</taxon>
        <taxon>Thelephora</taxon>
    </lineage>
</organism>
<dbReference type="EMBL" id="WIUZ02000007">
    <property type="protein sequence ID" value="KAF9784928.1"/>
    <property type="molecule type" value="Genomic_DNA"/>
</dbReference>
<keyword evidence="3" id="KW-1185">Reference proteome</keyword>
<evidence type="ECO:0000259" key="1">
    <source>
        <dbReference type="Pfam" id="PF16862"/>
    </source>
</evidence>
<proteinExistence type="predicted"/>
<keyword evidence="2" id="KW-0378">Hydrolase</keyword>
<reference evidence="2" key="2">
    <citation type="submission" date="2020-11" db="EMBL/GenBank/DDBJ databases">
        <authorList>
            <consortium name="DOE Joint Genome Institute"/>
            <person name="Kuo A."/>
            <person name="Miyauchi S."/>
            <person name="Kiss E."/>
            <person name="Drula E."/>
            <person name="Kohler A."/>
            <person name="Sanchez-Garcia M."/>
            <person name="Andreopoulos B."/>
            <person name="Barry K.W."/>
            <person name="Bonito G."/>
            <person name="Buee M."/>
            <person name="Carver A."/>
            <person name="Chen C."/>
            <person name="Cichocki N."/>
            <person name="Clum A."/>
            <person name="Culley D."/>
            <person name="Crous P.W."/>
            <person name="Fauchery L."/>
            <person name="Girlanda M."/>
            <person name="Hayes R."/>
            <person name="Keri Z."/>
            <person name="Labutti K."/>
            <person name="Lipzen A."/>
            <person name="Lombard V."/>
            <person name="Magnuson J."/>
            <person name="Maillard F."/>
            <person name="Morin E."/>
            <person name="Murat C."/>
            <person name="Nolan M."/>
            <person name="Ohm R."/>
            <person name="Pangilinan J."/>
            <person name="Pereira M."/>
            <person name="Perotto S."/>
            <person name="Peter M."/>
            <person name="Riley R."/>
            <person name="Sitrit Y."/>
            <person name="Stielow B."/>
            <person name="Szollosi G."/>
            <person name="Zifcakova L."/>
            <person name="Stursova M."/>
            <person name="Spatafora J.W."/>
            <person name="Tedersoo L."/>
            <person name="Vaario L.-M."/>
            <person name="Yamada A."/>
            <person name="Yan M."/>
            <person name="Wang P."/>
            <person name="Xu J."/>
            <person name="Bruns T."/>
            <person name="Baldrian P."/>
            <person name="Vilgalys R."/>
            <person name="Henrissat B."/>
            <person name="Grigoriev I.V."/>
            <person name="Hibbett D."/>
            <person name="Nagy L.G."/>
            <person name="Martin F.M."/>
        </authorList>
    </citation>
    <scope>NUCLEOTIDE SEQUENCE</scope>
    <source>
        <strain evidence="2">UH-Tt-Lm1</strain>
    </source>
</reference>
<comment type="caution">
    <text evidence="2">The sequence shown here is derived from an EMBL/GenBank/DDBJ whole genome shotgun (WGS) entry which is preliminary data.</text>
</comment>
<dbReference type="Proteomes" id="UP000736335">
    <property type="component" value="Unassembled WGS sequence"/>
</dbReference>
<protein>
    <submittedName>
        <fullName evidence="2">Glycoside hydrolase superfamily</fullName>
    </submittedName>
</protein>
<gene>
    <name evidence="2" type="ORF">BJ322DRAFT_796113</name>
</gene>
<dbReference type="InterPro" id="IPR052974">
    <property type="entry name" value="GH79_Enzymes"/>
</dbReference>
<dbReference type="InterPro" id="IPR017853">
    <property type="entry name" value="GH"/>
</dbReference>
<dbReference type="PANTHER" id="PTHR36183">
    <property type="entry name" value="BETA-GLUCURONIDASE"/>
    <property type="match status" value="1"/>
</dbReference>
<dbReference type="OrthoDB" id="2796951at2759"/>
<name>A0A9P6HFL2_9AGAM</name>